<evidence type="ECO:0000313" key="16">
    <source>
        <dbReference type="EMBL" id="OBY67649.1"/>
    </source>
</evidence>
<evidence type="ECO:0000313" key="17">
    <source>
        <dbReference type="Proteomes" id="UP000092612"/>
    </source>
</evidence>
<accession>A0A1B8U751</accession>
<dbReference type="EMBL" id="LSFL01000003">
    <property type="protein sequence ID" value="OBY67649.1"/>
    <property type="molecule type" value="Genomic_DNA"/>
</dbReference>
<comment type="subcellular location">
    <subcellularLocation>
        <location evidence="2">Cell membrane</location>
    </subcellularLocation>
    <subcellularLocation>
        <location evidence="1">Secreted</location>
        <location evidence="1">Cell wall</location>
    </subcellularLocation>
</comment>
<keyword evidence="8" id="KW-0472">Membrane</keyword>
<gene>
    <name evidence="16" type="ORF">LPB301_01550</name>
</gene>
<keyword evidence="3" id="KW-1003">Cell membrane</keyword>
<dbReference type="Pfam" id="PF00332">
    <property type="entry name" value="Glyco_hydro_17"/>
    <property type="match status" value="1"/>
</dbReference>
<comment type="caution">
    <text evidence="16">The sequence shown here is derived from an EMBL/GenBank/DDBJ whole genome shotgun (WGS) entry which is preliminary data.</text>
</comment>
<evidence type="ECO:0000256" key="9">
    <source>
        <dbReference type="ARBA" id="ARBA00023180"/>
    </source>
</evidence>
<evidence type="ECO:0000256" key="1">
    <source>
        <dbReference type="ARBA" id="ARBA00004191"/>
    </source>
</evidence>
<evidence type="ECO:0000256" key="4">
    <source>
        <dbReference type="ARBA" id="ARBA00022512"/>
    </source>
</evidence>
<evidence type="ECO:0000256" key="5">
    <source>
        <dbReference type="ARBA" id="ARBA00022525"/>
    </source>
</evidence>
<keyword evidence="5" id="KW-0964">Secreted</keyword>
<dbReference type="RefSeq" id="WP_068356395.1">
    <property type="nucleotide sequence ID" value="NZ_CP019337.1"/>
</dbReference>
<organism evidence="16 17">
    <name type="scientific">Polaribacter reichenbachii</name>
    <dbReference type="NCBI Taxonomy" id="996801"/>
    <lineage>
        <taxon>Bacteria</taxon>
        <taxon>Pseudomonadati</taxon>
        <taxon>Bacteroidota</taxon>
        <taxon>Flavobacteriia</taxon>
        <taxon>Flavobacteriales</taxon>
        <taxon>Flavobacteriaceae</taxon>
    </lineage>
</organism>
<keyword evidence="7 16" id="KW-0378">Hydrolase</keyword>
<proteinExistence type="predicted"/>
<dbReference type="SUPFAM" id="SSF51445">
    <property type="entry name" value="(Trans)glycosidases"/>
    <property type="match status" value="1"/>
</dbReference>
<dbReference type="Proteomes" id="UP000092612">
    <property type="component" value="Unassembled WGS sequence"/>
</dbReference>
<keyword evidence="17" id="KW-1185">Reference proteome</keyword>
<reference evidence="17" key="1">
    <citation type="submission" date="2016-02" db="EMBL/GenBank/DDBJ databases">
        <title>Paenibacillus sp. LPB0068, isolated from Crassostrea gigas.</title>
        <authorList>
            <person name="Shin S.-K."/>
            <person name="Yi H."/>
        </authorList>
    </citation>
    <scope>NUCLEOTIDE SEQUENCE [LARGE SCALE GENOMIC DNA]</scope>
    <source>
        <strain evidence="17">KCTC 23969</strain>
    </source>
</reference>
<evidence type="ECO:0000256" key="7">
    <source>
        <dbReference type="ARBA" id="ARBA00022801"/>
    </source>
</evidence>
<evidence type="ECO:0000256" key="8">
    <source>
        <dbReference type="ARBA" id="ARBA00023136"/>
    </source>
</evidence>
<keyword evidence="9" id="KW-0325">Glycoprotein</keyword>
<evidence type="ECO:0000256" key="2">
    <source>
        <dbReference type="ARBA" id="ARBA00004236"/>
    </source>
</evidence>
<dbReference type="GO" id="GO:0005886">
    <property type="term" value="C:plasma membrane"/>
    <property type="evidence" value="ECO:0007669"/>
    <property type="project" value="UniProtKB-SubCell"/>
</dbReference>
<dbReference type="KEGG" id="prn:BW723_07940"/>
<name>A0A1B8U751_9FLAO</name>
<evidence type="ECO:0000256" key="15">
    <source>
        <dbReference type="ARBA" id="ARBA00043078"/>
    </source>
</evidence>
<evidence type="ECO:0000256" key="11">
    <source>
        <dbReference type="ARBA" id="ARBA00023316"/>
    </source>
</evidence>
<keyword evidence="12" id="KW-0624">Polysaccharide degradation</keyword>
<dbReference type="GO" id="GO:0004553">
    <property type="term" value="F:hydrolase activity, hydrolyzing O-glycosyl compounds"/>
    <property type="evidence" value="ECO:0007669"/>
    <property type="project" value="InterPro"/>
</dbReference>
<keyword evidence="11" id="KW-0961">Cell wall biogenesis/degradation</keyword>
<sequence>MSYRKEYKSTIKYTTTPDNLGVDFSIYSLEDLKNLWRETLENGMYGICFSMYEDGQEPGHKITKKQVEKRIKILKPHTKWIRSFSCIEGNQYIPEIAKKYGLKTLVGAWLGDDLKKNEKEIKGLIRLAKKGLVDIAAVGNEVLYRKELSEEQLLNYIERVKEAIPDVSIGYVDAYYEFSERPKITEACDVVLANCYPYWEGCNLENSLEYMQQMYSQAKLAANGKKVIITETGWPSAGGNLKGAIANPNNAMKYYINAQVWSEVEEIEMFYFSSFDESWKIGDEGDVGAFWGLWDKYGNLKY</sequence>
<keyword evidence="4" id="KW-0134">Cell wall</keyword>
<dbReference type="GO" id="GO:0071555">
    <property type="term" value="P:cell wall organization"/>
    <property type="evidence" value="ECO:0007669"/>
    <property type="project" value="UniProtKB-KW"/>
</dbReference>
<evidence type="ECO:0000256" key="14">
    <source>
        <dbReference type="ARBA" id="ARBA00042373"/>
    </source>
</evidence>
<dbReference type="InterPro" id="IPR000490">
    <property type="entry name" value="Glyco_hydro_17"/>
</dbReference>
<keyword evidence="10" id="KW-0119">Carbohydrate metabolism</keyword>
<dbReference type="GO" id="GO:0000272">
    <property type="term" value="P:polysaccharide catabolic process"/>
    <property type="evidence" value="ECO:0007669"/>
    <property type="project" value="UniProtKB-KW"/>
</dbReference>
<evidence type="ECO:0000256" key="10">
    <source>
        <dbReference type="ARBA" id="ARBA00023277"/>
    </source>
</evidence>
<dbReference type="Gene3D" id="3.20.20.80">
    <property type="entry name" value="Glycosidases"/>
    <property type="match status" value="1"/>
</dbReference>
<dbReference type="OrthoDB" id="9806824at2"/>
<protein>
    <recommendedName>
        <fullName evidence="15">Endo-1,3-beta-glucanase btgC</fullName>
    </recommendedName>
    <alternativeName>
        <fullName evidence="14">Laminarinase btgC</fullName>
    </alternativeName>
</protein>
<dbReference type="STRING" id="996801.BW723_07940"/>
<evidence type="ECO:0000256" key="13">
    <source>
        <dbReference type="ARBA" id="ARBA00037649"/>
    </source>
</evidence>
<dbReference type="AlphaFoldDB" id="A0A1B8U751"/>
<evidence type="ECO:0000256" key="6">
    <source>
        <dbReference type="ARBA" id="ARBA00022729"/>
    </source>
</evidence>
<evidence type="ECO:0000256" key="12">
    <source>
        <dbReference type="ARBA" id="ARBA00023326"/>
    </source>
</evidence>
<dbReference type="PANTHER" id="PTHR16631:SF17">
    <property type="entry name" value="GLUCAN ENDO-1,3-BETA-GLUCOSIDASE BTGC"/>
    <property type="match status" value="1"/>
</dbReference>
<dbReference type="PANTHER" id="PTHR16631">
    <property type="entry name" value="GLUCAN 1,3-BETA-GLUCOSIDASE"/>
    <property type="match status" value="1"/>
</dbReference>
<comment type="function">
    <text evidence="13">Glucanases play a role in cell expansion during growth, in cell-cell fusion during mating, and in spore release during sporulation. This enzyme may be involved in beta-glucan degradation. Active on laminarin and lichenan.</text>
</comment>
<dbReference type="InterPro" id="IPR017853">
    <property type="entry name" value="GH"/>
</dbReference>
<evidence type="ECO:0000256" key="3">
    <source>
        <dbReference type="ARBA" id="ARBA00022475"/>
    </source>
</evidence>
<dbReference type="InterPro" id="IPR050732">
    <property type="entry name" value="Beta-glucan_modifiers"/>
</dbReference>
<keyword evidence="6" id="KW-0732">Signal</keyword>